<evidence type="ECO:0000256" key="6">
    <source>
        <dbReference type="SAM" id="MobiDB-lite"/>
    </source>
</evidence>
<accession>A0AAP0B5E8</accession>
<feature type="repeat" description="WD" evidence="5">
    <location>
        <begin position="586"/>
        <end position="627"/>
    </location>
</feature>
<dbReference type="GO" id="GO:0000480">
    <property type="term" value="P:endonucleolytic cleavage in 5'-ETS of tricistronic rRNA transcript (SSU-rRNA, 5.8S rRNA, LSU-rRNA)"/>
    <property type="evidence" value="ECO:0007669"/>
    <property type="project" value="TreeGrafter"/>
</dbReference>
<dbReference type="SMART" id="SM00320">
    <property type="entry name" value="WD40"/>
    <property type="match status" value="12"/>
</dbReference>
<keyword evidence="4" id="KW-0539">Nucleus</keyword>
<feature type="repeat" description="WD" evidence="5">
    <location>
        <begin position="188"/>
        <end position="229"/>
    </location>
</feature>
<name>A0AAP0B5E8_9ASPA</name>
<feature type="repeat" description="WD" evidence="5">
    <location>
        <begin position="59"/>
        <end position="100"/>
    </location>
</feature>
<dbReference type="Gene3D" id="2.130.10.10">
    <property type="entry name" value="YVTN repeat-like/Quinoprotein amine dehydrogenase"/>
    <property type="match status" value="4"/>
</dbReference>
<evidence type="ECO:0000259" key="7">
    <source>
        <dbReference type="Pfam" id="PF08625"/>
    </source>
</evidence>
<dbReference type="GO" id="GO:0030686">
    <property type="term" value="C:90S preribosome"/>
    <property type="evidence" value="ECO:0007669"/>
    <property type="project" value="TreeGrafter"/>
</dbReference>
<dbReference type="AlphaFoldDB" id="A0AAP0B5E8"/>
<dbReference type="PANTHER" id="PTHR19854">
    <property type="entry name" value="TRANSDUCIN BETA-LIKE 3"/>
    <property type="match status" value="1"/>
</dbReference>
<dbReference type="InterPro" id="IPR036322">
    <property type="entry name" value="WD40_repeat_dom_sf"/>
</dbReference>
<feature type="domain" description="U3 small nucleolar RNA-associated protein 13 C-terminal" evidence="7">
    <location>
        <begin position="682"/>
        <end position="814"/>
    </location>
</feature>
<dbReference type="EMBL" id="JBBWWQ010000016">
    <property type="protein sequence ID" value="KAK8926484.1"/>
    <property type="molecule type" value="Genomic_DNA"/>
</dbReference>
<organism evidence="8 9">
    <name type="scientific">Platanthera zijinensis</name>
    <dbReference type="NCBI Taxonomy" id="2320716"/>
    <lineage>
        <taxon>Eukaryota</taxon>
        <taxon>Viridiplantae</taxon>
        <taxon>Streptophyta</taxon>
        <taxon>Embryophyta</taxon>
        <taxon>Tracheophyta</taxon>
        <taxon>Spermatophyta</taxon>
        <taxon>Magnoliopsida</taxon>
        <taxon>Liliopsida</taxon>
        <taxon>Asparagales</taxon>
        <taxon>Orchidaceae</taxon>
        <taxon>Orchidoideae</taxon>
        <taxon>Orchideae</taxon>
        <taxon>Orchidinae</taxon>
        <taxon>Platanthera</taxon>
    </lineage>
</organism>
<evidence type="ECO:0000256" key="1">
    <source>
        <dbReference type="ARBA" id="ARBA00004604"/>
    </source>
</evidence>
<dbReference type="PROSITE" id="PS50294">
    <property type="entry name" value="WD_REPEATS_REGION"/>
    <property type="match status" value="9"/>
</dbReference>
<dbReference type="PROSITE" id="PS00678">
    <property type="entry name" value="WD_REPEATS_1"/>
    <property type="match status" value="2"/>
</dbReference>
<dbReference type="SUPFAM" id="SSF50978">
    <property type="entry name" value="WD40 repeat-like"/>
    <property type="match status" value="2"/>
</dbReference>
<dbReference type="CDD" id="cd00200">
    <property type="entry name" value="WD40"/>
    <property type="match status" value="2"/>
</dbReference>
<feature type="compositionally biased region" description="Basic and acidic residues" evidence="6">
    <location>
        <begin position="862"/>
        <end position="873"/>
    </location>
</feature>
<dbReference type="Pfam" id="PF08625">
    <property type="entry name" value="Utp13"/>
    <property type="match status" value="1"/>
</dbReference>
<feature type="compositionally biased region" description="Basic residues" evidence="6">
    <location>
        <begin position="874"/>
        <end position="894"/>
    </location>
</feature>
<feature type="repeat" description="WD" evidence="5">
    <location>
        <begin position="449"/>
        <end position="484"/>
    </location>
</feature>
<dbReference type="InterPro" id="IPR013934">
    <property type="entry name" value="Utp13_C"/>
</dbReference>
<dbReference type="PRINTS" id="PR00320">
    <property type="entry name" value="GPROTEINBRPT"/>
</dbReference>
<dbReference type="PANTHER" id="PTHR19854:SF15">
    <property type="entry name" value="TRANSDUCIN BETA-LIKE PROTEIN 3"/>
    <property type="match status" value="1"/>
</dbReference>
<dbReference type="GO" id="GO:0034511">
    <property type="term" value="F:U3 snoRNA binding"/>
    <property type="evidence" value="ECO:0007669"/>
    <property type="project" value="TreeGrafter"/>
</dbReference>
<dbReference type="PROSITE" id="PS50082">
    <property type="entry name" value="WD_REPEATS_2"/>
    <property type="match status" value="10"/>
</dbReference>
<evidence type="ECO:0000256" key="5">
    <source>
        <dbReference type="PROSITE-ProRule" id="PRU00221"/>
    </source>
</evidence>
<comment type="caution">
    <text evidence="8">The sequence shown here is derived from an EMBL/GenBank/DDBJ whole genome shotgun (WGS) entry which is preliminary data.</text>
</comment>
<feature type="repeat" description="WD" evidence="5">
    <location>
        <begin position="502"/>
        <end position="535"/>
    </location>
</feature>
<dbReference type="InterPro" id="IPR019775">
    <property type="entry name" value="WD40_repeat_CS"/>
</dbReference>
<dbReference type="Proteomes" id="UP001418222">
    <property type="component" value="Unassembled WGS sequence"/>
</dbReference>
<dbReference type="InterPro" id="IPR001680">
    <property type="entry name" value="WD40_rpt"/>
</dbReference>
<dbReference type="GO" id="GO:0032040">
    <property type="term" value="C:small-subunit processome"/>
    <property type="evidence" value="ECO:0007669"/>
    <property type="project" value="InterPro"/>
</dbReference>
<keyword evidence="9" id="KW-1185">Reference proteome</keyword>
<keyword evidence="2 5" id="KW-0853">WD repeat</keyword>
<evidence type="ECO:0000256" key="3">
    <source>
        <dbReference type="ARBA" id="ARBA00022737"/>
    </source>
</evidence>
<dbReference type="InterPro" id="IPR015943">
    <property type="entry name" value="WD40/YVTN_repeat-like_dom_sf"/>
</dbReference>
<gene>
    <name evidence="8" type="ORF">KSP39_PZI018929</name>
</gene>
<feature type="repeat" description="WD" evidence="5">
    <location>
        <begin position="404"/>
        <end position="439"/>
    </location>
</feature>
<comment type="subcellular location">
    <subcellularLocation>
        <location evidence="1">Nucleus</location>
        <location evidence="1">Nucleolus</location>
    </subcellularLocation>
</comment>
<dbReference type="Pfam" id="PF00400">
    <property type="entry name" value="WD40"/>
    <property type="match status" value="9"/>
</dbReference>
<protein>
    <recommendedName>
        <fullName evidence="7">U3 small nucleolar RNA-associated protein 13 C-terminal domain-containing protein</fullName>
    </recommendedName>
</protein>
<feature type="repeat" description="WD" evidence="5">
    <location>
        <begin position="101"/>
        <end position="135"/>
    </location>
</feature>
<dbReference type="GO" id="GO:0000472">
    <property type="term" value="P:endonucleolytic cleavage to generate mature 5'-end of SSU-rRNA from (SSU-rRNA, 5.8S rRNA, LSU-rRNA)"/>
    <property type="evidence" value="ECO:0007669"/>
    <property type="project" value="TreeGrafter"/>
</dbReference>
<evidence type="ECO:0000313" key="9">
    <source>
        <dbReference type="Proteomes" id="UP001418222"/>
    </source>
</evidence>
<feature type="repeat" description="WD" evidence="5">
    <location>
        <begin position="143"/>
        <end position="186"/>
    </location>
</feature>
<dbReference type="FunFam" id="2.130.10.10:FF:000794">
    <property type="entry name" value="Transducin family protein / WD-40 repeat family protein"/>
    <property type="match status" value="1"/>
</dbReference>
<evidence type="ECO:0000256" key="2">
    <source>
        <dbReference type="ARBA" id="ARBA00022574"/>
    </source>
</evidence>
<evidence type="ECO:0000256" key="4">
    <source>
        <dbReference type="ARBA" id="ARBA00023242"/>
    </source>
</evidence>
<evidence type="ECO:0000313" key="8">
    <source>
        <dbReference type="EMBL" id="KAK8926484.1"/>
    </source>
</evidence>
<feature type="repeat" description="WD" evidence="5">
    <location>
        <begin position="544"/>
        <end position="585"/>
    </location>
</feature>
<dbReference type="InterPro" id="IPR020472">
    <property type="entry name" value="WD40_PAC1"/>
</dbReference>
<keyword evidence="3" id="KW-0677">Repeat</keyword>
<feature type="repeat" description="WD" evidence="5">
    <location>
        <begin position="628"/>
        <end position="659"/>
    </location>
</feature>
<proteinExistence type="predicted"/>
<sequence>MVAPPPVSLKKNYRCSPFLQKFYSGGAYAVSSDGSFMACACNAEIKLIETSNSSVRETLEGDGEEVTALILSPDDRFLVSASHSRLIRVWNLSSFKCIRSWKGHDGPVTSMSFHLSGGLLATAGADTTVRVWDVDGGFCTHLFRGHKGVVTCIAFHPDPKLFLLFSGSDDESVLVWNLESKKRVAVLKENDTSRVSSLAISEDEKSLLIAERGGVVTIWDLQKYQRQQTITIKEKDSTFETVNTVLIIPDASFISACLSQCNSPNKEKKVATRPLHFLTVGEDGLVRIWTFSSKSRAVCIYKQKSSDVTPVSDKSGVGFVSALVLPMNQGLLCVTADEQFLFYRPEKSSDGAFHLILYRRILGYIEQILDMKFLGDEEQYLGVATNSEQVQVYDLKSMSCSYVLSGHAAVVLCLDSCKSNSGRTLIVTGSRDHHVRLWDAERRCCIGIGKGHMGDVGAVVFSKKLKNFFVSGSSDRTIKVWSFNDVFEDVNHEITLKSKAVVGAHDKDINCLTVSPVDNLVCSGSEDRTACVWRLPELVSMMVLKGHKRGIFSVEFSPVDQCVITSSGDRTIKIWAVSDGSCLKTFEGHTAGVSRASFLTRGTQFVSCGFDGLVKLWTIKSNECIATYDQHDEKIWALAIGRKSELLASGGEDAVINLWHDSTAVDKEEIFQKEADAILRGQELENAVTDADYPKAIQLAFELRRPHNLFELFSQLCRRDDVDPVEKSLRNLGKEELRVLLEYVREWNTKPKLCHVANFVLFRLFKLFPPTEITEIKGISELLEGLIPYSQRHFSRIDRLVRSSFLLDYILNRMNVIEPENNSLKSNETSPLASEICAHVVHILPKVGERAIGHHEDINEESKVLSSDVENKRSSSKKRKTNKVKKGSSIKKVKAVSESGPSISVEA</sequence>
<feature type="region of interest" description="Disordered" evidence="6">
    <location>
        <begin position="862"/>
        <end position="907"/>
    </location>
</feature>
<reference evidence="8 9" key="1">
    <citation type="journal article" date="2022" name="Nat. Plants">
        <title>Genomes of leafy and leafless Platanthera orchids illuminate the evolution of mycoheterotrophy.</title>
        <authorList>
            <person name="Li M.H."/>
            <person name="Liu K.W."/>
            <person name="Li Z."/>
            <person name="Lu H.C."/>
            <person name="Ye Q.L."/>
            <person name="Zhang D."/>
            <person name="Wang J.Y."/>
            <person name="Li Y.F."/>
            <person name="Zhong Z.M."/>
            <person name="Liu X."/>
            <person name="Yu X."/>
            <person name="Liu D.K."/>
            <person name="Tu X.D."/>
            <person name="Liu B."/>
            <person name="Hao Y."/>
            <person name="Liao X.Y."/>
            <person name="Jiang Y.T."/>
            <person name="Sun W.H."/>
            <person name="Chen J."/>
            <person name="Chen Y.Q."/>
            <person name="Ai Y."/>
            <person name="Zhai J.W."/>
            <person name="Wu S.S."/>
            <person name="Zhou Z."/>
            <person name="Hsiao Y.Y."/>
            <person name="Wu W.L."/>
            <person name="Chen Y.Y."/>
            <person name="Lin Y.F."/>
            <person name="Hsu J.L."/>
            <person name="Li C.Y."/>
            <person name="Wang Z.W."/>
            <person name="Zhao X."/>
            <person name="Zhong W.Y."/>
            <person name="Ma X.K."/>
            <person name="Ma L."/>
            <person name="Huang J."/>
            <person name="Chen G.Z."/>
            <person name="Huang M.Z."/>
            <person name="Huang L."/>
            <person name="Peng D.H."/>
            <person name="Luo Y.B."/>
            <person name="Zou S.Q."/>
            <person name="Chen S.P."/>
            <person name="Lan S."/>
            <person name="Tsai W.C."/>
            <person name="Van de Peer Y."/>
            <person name="Liu Z.J."/>
        </authorList>
    </citation>
    <scope>NUCLEOTIDE SEQUENCE [LARGE SCALE GENOMIC DNA]</scope>
    <source>
        <strain evidence="8">Lor287</strain>
    </source>
</reference>